<evidence type="ECO:0000256" key="1">
    <source>
        <dbReference type="SAM" id="Phobius"/>
    </source>
</evidence>
<dbReference type="AlphaFoldDB" id="W4VNU7"/>
<evidence type="ECO:0000313" key="3">
    <source>
        <dbReference type="Proteomes" id="UP000019102"/>
    </source>
</evidence>
<dbReference type="STRING" id="1298598.JCM21714_3670"/>
<comment type="caution">
    <text evidence="2">The sequence shown here is derived from an EMBL/GenBank/DDBJ whole genome shotgun (WGS) entry which is preliminary data.</text>
</comment>
<evidence type="ECO:0000313" key="2">
    <source>
        <dbReference type="EMBL" id="GAE94508.1"/>
    </source>
</evidence>
<gene>
    <name evidence="2" type="ORF">JCM21714_3670</name>
</gene>
<keyword evidence="1" id="KW-0472">Membrane</keyword>
<keyword evidence="3" id="KW-1185">Reference proteome</keyword>
<dbReference type="EMBL" id="BAVS01000025">
    <property type="protein sequence ID" value="GAE94508.1"/>
    <property type="molecule type" value="Genomic_DNA"/>
</dbReference>
<dbReference type="InterPro" id="IPR050206">
    <property type="entry name" value="FtsK/SpoIIIE/SftA"/>
</dbReference>
<dbReference type="Proteomes" id="UP000019102">
    <property type="component" value="Unassembled WGS sequence"/>
</dbReference>
<accession>W4VNU7</accession>
<dbReference type="PANTHER" id="PTHR22683">
    <property type="entry name" value="SPORULATION PROTEIN RELATED"/>
    <property type="match status" value="1"/>
</dbReference>
<keyword evidence="1" id="KW-0812">Transmembrane</keyword>
<reference evidence="2 3" key="1">
    <citation type="journal article" date="2014" name="Genome Announc.">
        <title>Draft Genome Sequence of the Boron-Tolerant and Moderately Halotolerant Bacterium Gracilibacillus boraciitolerans JCM 21714T.</title>
        <authorList>
            <person name="Ahmed I."/>
            <person name="Oshima K."/>
            <person name="Suda W."/>
            <person name="Kitamura K."/>
            <person name="Iida T."/>
            <person name="Ohmori Y."/>
            <person name="Fujiwara T."/>
            <person name="Hattori M."/>
            <person name="Ohkuma M."/>
        </authorList>
    </citation>
    <scope>NUCLEOTIDE SEQUENCE [LARGE SCALE GENOMIC DNA]</scope>
    <source>
        <strain evidence="2 3">JCM 21714</strain>
    </source>
</reference>
<proteinExistence type="predicted"/>
<sequence length="468" mass="54829">MGQTLSVNWDGENCLIEGEILKNNRQWSLKNEEKVELFLVDDRDQSIYDTAGKQHITFSQNAFDDVIIENIEADLVLFREQKGLRLEVHDGKVFHNYTLTNGNILIESGDHLFFDGVRVIVHEGDIQVIPSGKKVSSSLVPLIDTEEGFSPDYPDYHRSPRIIYREPEQKRTIAKPSPLPSKPSEQLARTIVPPLVMILALVIISLIQPRGIFIIVMLAMTVTTVIFSVTSYIKSVRKYKADMKHRDKTFKEYLRRKTKELYHVTEEQRHALEYHYPDVEKMRELILQVNARIYEKTLYHHDFLHFRAGLGDVETSFEIEFREEEFTQDKDELVDAARDLLSHFEGLKNVPIVTSLMKGPVGYIGQRELVIEQLQLLMTQVSLFHSYHDVQFITIFPEDEKSKWDWMRWFPHASLQDLNVRGFVYHERSRDQVLHSMYQVLKERKQLLTEKANSNEKRFYTSLCNFNH</sequence>
<dbReference type="eggNOG" id="COG1674">
    <property type="taxonomic scope" value="Bacteria"/>
</dbReference>
<feature type="transmembrane region" description="Helical" evidence="1">
    <location>
        <begin position="187"/>
        <end position="207"/>
    </location>
</feature>
<protein>
    <submittedName>
        <fullName evidence="2">FtsK/SpoIIIE family protein</fullName>
    </submittedName>
</protein>
<keyword evidence="1" id="KW-1133">Transmembrane helix</keyword>
<dbReference type="PANTHER" id="PTHR22683:SF1">
    <property type="entry name" value="TYPE VII SECRETION SYSTEM PROTEIN ESSC"/>
    <property type="match status" value="1"/>
</dbReference>
<organism evidence="2 3">
    <name type="scientific">Gracilibacillus boraciitolerans JCM 21714</name>
    <dbReference type="NCBI Taxonomy" id="1298598"/>
    <lineage>
        <taxon>Bacteria</taxon>
        <taxon>Bacillati</taxon>
        <taxon>Bacillota</taxon>
        <taxon>Bacilli</taxon>
        <taxon>Bacillales</taxon>
        <taxon>Bacillaceae</taxon>
        <taxon>Gracilibacillus</taxon>
    </lineage>
</organism>
<name>W4VNU7_9BACI</name>
<feature type="transmembrane region" description="Helical" evidence="1">
    <location>
        <begin position="213"/>
        <end position="233"/>
    </location>
</feature>